<feature type="domain" description="Formiminotransferase C-terminal subdomain" evidence="8">
    <location>
        <begin position="181"/>
        <end position="299"/>
    </location>
</feature>
<evidence type="ECO:0000313" key="11">
    <source>
        <dbReference type="EMBL" id="MDB1998947.1"/>
    </source>
</evidence>
<evidence type="ECO:0000313" key="12">
    <source>
        <dbReference type="Proteomes" id="UP001300871"/>
    </source>
</evidence>
<evidence type="ECO:0000313" key="10">
    <source>
        <dbReference type="EMBL" id="MCK0087175.1"/>
    </source>
</evidence>
<evidence type="ECO:0000256" key="7">
    <source>
        <dbReference type="ARBA" id="ARBA00022954"/>
    </source>
</evidence>
<comment type="subcellular location">
    <subcellularLocation>
        <location evidence="1">Cytoplasm</location>
    </subcellularLocation>
</comment>
<sequence>MKRIILTAPNFSEGRDQEKIQKILDCFRNREHVQILRWQGDPDHNRFGANVIGEPEAIYEAMLEAIGTALELIDMTKHHGQHPRMGAVDVIPLTPLRNCTIEDCSELAHKIASEAADKYHLPFFLYEKSANTPARTNLAEIRKGEFEGMAEKLKSPEWKPDYGPDTIHPTGGVTAIGARDFMIALNVNLGTTDLSIAKEIAKRVRFSSGGFRYVKAIGVEMKGRNLVQVSMDLTNYKKTSVCTVIECIRALALKHGIPIVSCQIGMLSLDMLIEIAREYLNLESLFEGPFSADQIFETYLL</sequence>
<dbReference type="GO" id="GO:0030409">
    <property type="term" value="F:glutamate formimidoyltransferase activity"/>
    <property type="evidence" value="ECO:0007669"/>
    <property type="project" value="UniProtKB-EC"/>
</dbReference>
<dbReference type="GeneID" id="57969632"/>
<proteinExistence type="predicted"/>
<dbReference type="InterPro" id="IPR051623">
    <property type="entry name" value="FTCD"/>
</dbReference>
<dbReference type="SMART" id="SM01221">
    <property type="entry name" value="FTCD"/>
    <property type="match status" value="1"/>
</dbReference>
<dbReference type="EMBL" id="JAINVB010000001">
    <property type="protein sequence ID" value="MCK0087175.1"/>
    <property type="molecule type" value="Genomic_DNA"/>
</dbReference>
<organism evidence="11 12">
    <name type="scientific">Clostridium symbiosum</name>
    <name type="common">Bacteroides symbiosus</name>
    <dbReference type="NCBI Taxonomy" id="1512"/>
    <lineage>
        <taxon>Bacteria</taxon>
        <taxon>Bacillati</taxon>
        <taxon>Bacillota</taxon>
        <taxon>Clostridia</taxon>
        <taxon>Lachnospirales</taxon>
        <taxon>Lachnospiraceae</taxon>
        <taxon>Otoolea</taxon>
    </lineage>
</organism>
<reference evidence="10" key="1">
    <citation type="journal article" date="2022" name="Cell Host Microbe">
        <title>Colonization of the live biotherapeutic product VE303 and modulation of the microbiota and metabolites in healthy volunteers.</title>
        <authorList>
            <person name="Dsouza M."/>
            <person name="Menon R."/>
            <person name="Crossette E."/>
            <person name="Bhattarai S.K."/>
            <person name="Schneider J."/>
            <person name="Kim Y.G."/>
            <person name="Reddy S."/>
            <person name="Caballero S."/>
            <person name="Felix C."/>
            <person name="Cornacchione L."/>
            <person name="Hendrickson J."/>
            <person name="Watson A.R."/>
            <person name="Minot S.S."/>
            <person name="Greenfield N."/>
            <person name="Schopf L."/>
            <person name="Szabady R."/>
            <person name="Patarroyo J."/>
            <person name="Smith W."/>
            <person name="Harrison P."/>
            <person name="Kuijper E.J."/>
            <person name="Kelly C.P."/>
            <person name="Olle B."/>
            <person name="Bobilev D."/>
            <person name="Silber J.L."/>
            <person name="Bucci V."/>
            <person name="Roberts B."/>
            <person name="Faith J."/>
            <person name="Norman J.M."/>
        </authorList>
    </citation>
    <scope>NUCLEOTIDE SEQUENCE</scope>
    <source>
        <strain evidence="10">VE303-04</strain>
    </source>
</reference>
<gene>
    <name evidence="11" type="primary">ftcD</name>
    <name evidence="10" type="ORF">K5I21_15090</name>
    <name evidence="11" type="ORF">PM006_01870</name>
</gene>
<dbReference type="GO" id="GO:0005737">
    <property type="term" value="C:cytoplasm"/>
    <property type="evidence" value="ECO:0007669"/>
    <property type="project" value="UniProtKB-SubCell"/>
</dbReference>
<dbReference type="InterPro" id="IPR022384">
    <property type="entry name" value="FormiminoTrfase_cat_dom_sf"/>
</dbReference>
<dbReference type="NCBIfam" id="TIGR02024">
    <property type="entry name" value="FtcD"/>
    <property type="match status" value="1"/>
</dbReference>
<evidence type="ECO:0000256" key="3">
    <source>
        <dbReference type="ARBA" id="ARBA00012252"/>
    </source>
</evidence>
<reference evidence="11" key="2">
    <citation type="submission" date="2023-01" db="EMBL/GenBank/DDBJ databases">
        <title>Human gut microbiome strain richness.</title>
        <authorList>
            <person name="Chen-Liaw A."/>
        </authorList>
    </citation>
    <scope>NUCLEOTIDE SEQUENCE</scope>
    <source>
        <strain evidence="11">B1_m1001713B170214d0_201011</strain>
    </source>
</reference>
<name>A0AAW6APA3_CLOSY</name>
<dbReference type="GO" id="GO:0005542">
    <property type="term" value="F:folic acid binding"/>
    <property type="evidence" value="ECO:0007669"/>
    <property type="project" value="UniProtKB-KW"/>
</dbReference>
<keyword evidence="6" id="KW-0369">Histidine metabolism</keyword>
<keyword evidence="4" id="KW-0963">Cytoplasm</keyword>
<dbReference type="InterPro" id="IPR037064">
    <property type="entry name" value="Formiminotransferase_N_sf"/>
</dbReference>
<dbReference type="PANTHER" id="PTHR12234:SF8">
    <property type="entry name" value="FORMIMINOTRANSFERASE-CYCLODEAMINASE"/>
    <property type="match status" value="1"/>
</dbReference>
<keyword evidence="7" id="KW-0290">Folate-binding</keyword>
<dbReference type="Proteomes" id="UP001300871">
    <property type="component" value="Unassembled WGS sequence"/>
</dbReference>
<dbReference type="InterPro" id="IPR037070">
    <property type="entry name" value="Formiminotransferase_C_sf"/>
</dbReference>
<dbReference type="PANTHER" id="PTHR12234">
    <property type="entry name" value="FORMIMINOTRANSFERASE-CYCLODEAMINASE"/>
    <property type="match status" value="1"/>
</dbReference>
<evidence type="ECO:0000259" key="8">
    <source>
        <dbReference type="SMART" id="SM01221"/>
    </source>
</evidence>
<evidence type="ECO:0000256" key="6">
    <source>
        <dbReference type="ARBA" id="ARBA00022808"/>
    </source>
</evidence>
<dbReference type="EC" id="2.1.2.5" evidence="3"/>
<dbReference type="Gene3D" id="3.30.990.10">
    <property type="entry name" value="Formiminotransferase, N-terminal subdomain"/>
    <property type="match status" value="1"/>
</dbReference>
<dbReference type="InterPro" id="IPR013802">
    <property type="entry name" value="Formiminotransferase_C"/>
</dbReference>
<dbReference type="GO" id="GO:0006547">
    <property type="term" value="P:L-histidine metabolic process"/>
    <property type="evidence" value="ECO:0007669"/>
    <property type="project" value="UniProtKB-KW"/>
</dbReference>
<evidence type="ECO:0000256" key="5">
    <source>
        <dbReference type="ARBA" id="ARBA00022679"/>
    </source>
</evidence>
<keyword evidence="5 11" id="KW-0808">Transferase</keyword>
<dbReference type="Pfam" id="PF07837">
    <property type="entry name" value="FTCD_N"/>
    <property type="match status" value="1"/>
</dbReference>
<protein>
    <recommendedName>
        <fullName evidence="3">glutamate formimidoyltransferase</fullName>
        <ecNumber evidence="3">2.1.2.5</ecNumber>
    </recommendedName>
</protein>
<dbReference type="InterPro" id="IPR012886">
    <property type="entry name" value="Formiminotransferase_N"/>
</dbReference>
<accession>A0AAW6APA3</accession>
<comment type="caution">
    <text evidence="11">The sequence shown here is derived from an EMBL/GenBank/DDBJ whole genome shotgun (WGS) entry which is preliminary data.</text>
</comment>
<evidence type="ECO:0000256" key="2">
    <source>
        <dbReference type="ARBA" id="ARBA00005082"/>
    </source>
</evidence>
<dbReference type="Gene3D" id="3.30.70.670">
    <property type="entry name" value="Formiminotransferase, C-terminal subdomain"/>
    <property type="match status" value="1"/>
</dbReference>
<dbReference type="SUPFAM" id="SSF55116">
    <property type="entry name" value="Formiminotransferase domain of formiminotransferase-cyclodeaminase"/>
    <property type="match status" value="2"/>
</dbReference>
<dbReference type="SMART" id="SM01222">
    <property type="entry name" value="FTCD_N"/>
    <property type="match status" value="1"/>
</dbReference>
<dbReference type="InterPro" id="IPR004227">
    <property type="entry name" value="Formiminotransferase_cat"/>
</dbReference>
<dbReference type="RefSeq" id="WP_009295750.1">
    <property type="nucleotide sequence ID" value="NZ_BAABZD010000002.1"/>
</dbReference>
<comment type="pathway">
    <text evidence="2">Amino-acid degradation; L-histidine degradation into L-glutamate; L-glutamate from N-formimidoyl-L-glutamate (transferase route): step 1/1.</text>
</comment>
<dbReference type="Proteomes" id="UP001203136">
    <property type="component" value="Unassembled WGS sequence"/>
</dbReference>
<dbReference type="AlphaFoldDB" id="A0AAW6APA3"/>
<dbReference type="EMBL" id="JAQLGM010000003">
    <property type="protein sequence ID" value="MDB1998947.1"/>
    <property type="molecule type" value="Genomic_DNA"/>
</dbReference>
<evidence type="ECO:0000256" key="4">
    <source>
        <dbReference type="ARBA" id="ARBA00022490"/>
    </source>
</evidence>
<evidence type="ECO:0000256" key="1">
    <source>
        <dbReference type="ARBA" id="ARBA00004496"/>
    </source>
</evidence>
<feature type="domain" description="Formiminotransferase N-terminal subdomain" evidence="9">
    <location>
        <begin position="3"/>
        <end position="180"/>
    </location>
</feature>
<evidence type="ECO:0000259" key="9">
    <source>
        <dbReference type="SMART" id="SM01222"/>
    </source>
</evidence>
<dbReference type="Pfam" id="PF02971">
    <property type="entry name" value="FTCD"/>
    <property type="match status" value="1"/>
</dbReference>